<feature type="compositionally biased region" description="Polar residues" evidence="1">
    <location>
        <begin position="207"/>
        <end position="224"/>
    </location>
</feature>
<dbReference type="EMBL" id="JAWDEY010000020">
    <property type="protein sequence ID" value="KAK6588926.1"/>
    <property type="molecule type" value="Genomic_DNA"/>
</dbReference>
<name>A0AAV9XW44_9CRYT</name>
<sequence length="554" mass="61291">MVAQSPDLWENQGFSRDILINQDDNGISWMGNEDCLNNIKDSQYDHFNNSGNDLVVEDSLCNNFYDCSELDESMHCYLIKGLLGETVLRENATLGLPIGNSEKNMRVIGNDSSGNNVNNNINGSDMMNVKVGCNVDNNEDSVIHFNTIINDLETNIFSCNNEANSQDEAGDVFMSKQQINSNNCYDENNDVIQSSIIFNIQKNTNNNSDSPLRSTLSSTSNIHMSSPLSRSSLSQSQNHSVLSPSVCSSSPFQANINQPCNSNNSYELSSSSYELDNSQKKIRMIDPENCIKMGILDVDIQESDFDLISNQTGINEYEFNNNSLNTPNIGDNVYNQGNYCHSNNCQVTELDSSKGRRWSNNSTTSTISSSFSTNNVNGIGNGISGQIINKVSKNDVLENGRDINVGVGIGGSLGLCGNNVVKKEQFEEVSGCYGNISELIESPVIVGVCNTNVSNIADINNNSNNHLSKHNNIGDGINLGSIDGNINNNDGINNSNYDITLMEEDQYQTEGNIENEFYLNSNNYLTEDEKLKLRRRGRRRRPGKCDRYCFIICH</sequence>
<organism evidence="2 3">
    <name type="scientific">Cryptosporidium xiaoi</name>
    <dbReference type="NCBI Taxonomy" id="659607"/>
    <lineage>
        <taxon>Eukaryota</taxon>
        <taxon>Sar</taxon>
        <taxon>Alveolata</taxon>
        <taxon>Apicomplexa</taxon>
        <taxon>Conoidasida</taxon>
        <taxon>Coccidia</taxon>
        <taxon>Eucoccidiorida</taxon>
        <taxon>Eimeriorina</taxon>
        <taxon>Cryptosporidiidae</taxon>
        <taxon>Cryptosporidium</taxon>
    </lineage>
</organism>
<dbReference type="AlphaFoldDB" id="A0AAV9XW44"/>
<keyword evidence="3" id="KW-1185">Reference proteome</keyword>
<reference evidence="2 3" key="1">
    <citation type="submission" date="2023-10" db="EMBL/GenBank/DDBJ databases">
        <title>Comparative genomics analysis reveals potential genetic determinants of host preference in Cryptosporidium xiaoi.</title>
        <authorList>
            <person name="Xiao L."/>
            <person name="Li J."/>
        </authorList>
    </citation>
    <scope>NUCLEOTIDE SEQUENCE [LARGE SCALE GENOMIC DNA]</scope>
    <source>
        <strain evidence="2 3">52996</strain>
    </source>
</reference>
<evidence type="ECO:0000256" key="1">
    <source>
        <dbReference type="SAM" id="MobiDB-lite"/>
    </source>
</evidence>
<protein>
    <submittedName>
        <fullName evidence="2">Uncharacterized protein</fullName>
    </submittedName>
</protein>
<feature type="region of interest" description="Disordered" evidence="1">
    <location>
        <begin position="207"/>
        <end position="235"/>
    </location>
</feature>
<dbReference type="Proteomes" id="UP001311799">
    <property type="component" value="Unassembled WGS sequence"/>
</dbReference>
<accession>A0AAV9XW44</accession>
<evidence type="ECO:0000313" key="2">
    <source>
        <dbReference type="EMBL" id="KAK6588926.1"/>
    </source>
</evidence>
<feature type="compositionally biased region" description="Low complexity" evidence="1">
    <location>
        <begin position="225"/>
        <end position="235"/>
    </location>
</feature>
<proteinExistence type="predicted"/>
<gene>
    <name evidence="2" type="ORF">RS030_283713</name>
</gene>
<comment type="caution">
    <text evidence="2">The sequence shown here is derived from an EMBL/GenBank/DDBJ whole genome shotgun (WGS) entry which is preliminary data.</text>
</comment>
<evidence type="ECO:0000313" key="3">
    <source>
        <dbReference type="Proteomes" id="UP001311799"/>
    </source>
</evidence>